<comment type="caution">
    <text evidence="3">The sequence shown here is derived from an EMBL/GenBank/DDBJ whole genome shotgun (WGS) entry which is preliminary data.</text>
</comment>
<dbReference type="RefSeq" id="WP_087642367.1">
    <property type="nucleotide sequence ID" value="NZ_FCON02000001.1"/>
</dbReference>
<evidence type="ECO:0000259" key="2">
    <source>
        <dbReference type="Pfam" id="PF14521"/>
    </source>
</evidence>
<feature type="compositionally biased region" description="Polar residues" evidence="1">
    <location>
        <begin position="1"/>
        <end position="17"/>
    </location>
</feature>
<dbReference type="EMBL" id="FCON02000001">
    <property type="protein sequence ID" value="SAL11905.1"/>
    <property type="molecule type" value="Genomic_DNA"/>
</dbReference>
<reference evidence="3" key="1">
    <citation type="submission" date="2016-01" db="EMBL/GenBank/DDBJ databases">
        <authorList>
            <person name="Peeters C."/>
        </authorList>
    </citation>
    <scope>NUCLEOTIDE SEQUENCE [LARGE SCALE GENOMIC DNA]</scope>
    <source>
        <strain evidence="3">LMG 22940</strain>
    </source>
</reference>
<dbReference type="InterPro" id="IPR024079">
    <property type="entry name" value="MetalloPept_cat_dom_sf"/>
</dbReference>
<dbReference type="InterPro" id="IPR029463">
    <property type="entry name" value="Lys_MEP"/>
</dbReference>
<gene>
    <name evidence="3" type="ORF">AWB68_00060</name>
</gene>
<proteinExistence type="predicted"/>
<sequence>MNVNQQLRSPQQLQHSSGDGPREVPPPVQQEAGSGPRQNPQQPAPPNQPRIYSPSNRTANGSAGNDAPEEPAGTPIFEGFTPQQENTLSKAFSHAKRMVHSALEKLKTSPPDVNYEMNFREPTPENVKEVERVLTNMDKSMAHDQYTFKAAEPSSEVPESFGAYVNTHDSDHPHEIYVMPNFWNHAPETNRTEGMIAHEISHFKDIGGTEDLA</sequence>
<dbReference type="SUPFAM" id="SSF55486">
    <property type="entry name" value="Metalloproteases ('zincins'), catalytic domain"/>
    <property type="match status" value="1"/>
</dbReference>
<dbReference type="Pfam" id="PF14521">
    <property type="entry name" value="Aspzincin_M35"/>
    <property type="match status" value="1"/>
</dbReference>
<protein>
    <recommendedName>
        <fullName evidence="2">Lysine-specific metallo-endopeptidase domain-containing protein</fullName>
    </recommendedName>
</protein>
<dbReference type="Proteomes" id="UP000054770">
    <property type="component" value="Unassembled WGS sequence"/>
</dbReference>
<dbReference type="AlphaFoldDB" id="A0A158EWQ2"/>
<evidence type="ECO:0000313" key="4">
    <source>
        <dbReference type="Proteomes" id="UP000054770"/>
    </source>
</evidence>
<dbReference type="Gene3D" id="3.40.390.10">
    <property type="entry name" value="Collagenase (Catalytic Domain)"/>
    <property type="match status" value="1"/>
</dbReference>
<organism evidence="3 4">
    <name type="scientific">Caballeronia choica</name>
    <dbReference type="NCBI Taxonomy" id="326476"/>
    <lineage>
        <taxon>Bacteria</taxon>
        <taxon>Pseudomonadati</taxon>
        <taxon>Pseudomonadota</taxon>
        <taxon>Betaproteobacteria</taxon>
        <taxon>Burkholderiales</taxon>
        <taxon>Burkholderiaceae</taxon>
        <taxon>Caballeronia</taxon>
    </lineage>
</organism>
<evidence type="ECO:0000313" key="3">
    <source>
        <dbReference type="EMBL" id="SAL11905.1"/>
    </source>
</evidence>
<feature type="domain" description="Lysine-specific metallo-endopeptidase" evidence="2">
    <location>
        <begin position="114"/>
        <end position="213"/>
    </location>
</feature>
<dbReference type="GO" id="GO:0004222">
    <property type="term" value="F:metalloendopeptidase activity"/>
    <property type="evidence" value="ECO:0007669"/>
    <property type="project" value="InterPro"/>
</dbReference>
<feature type="compositionally biased region" description="Polar residues" evidence="1">
    <location>
        <begin position="53"/>
        <end position="63"/>
    </location>
</feature>
<keyword evidence="4" id="KW-1185">Reference proteome</keyword>
<accession>A0A158EWQ2</accession>
<feature type="region of interest" description="Disordered" evidence="1">
    <location>
        <begin position="1"/>
        <end position="80"/>
    </location>
</feature>
<name>A0A158EWQ2_9BURK</name>
<dbReference type="OrthoDB" id="7649992at2"/>
<evidence type="ECO:0000256" key="1">
    <source>
        <dbReference type="SAM" id="MobiDB-lite"/>
    </source>
</evidence>